<feature type="binding site" evidence="11">
    <location>
        <position position="125"/>
    </location>
    <ligand>
        <name>substrate</name>
    </ligand>
</feature>
<dbReference type="InterPro" id="IPR005720">
    <property type="entry name" value="Dihydroorotate_DH_cat"/>
</dbReference>
<comment type="similarity">
    <text evidence="4 11">Belongs to the dihydroorotate dehydrogenase family. Type 1 subfamily.</text>
</comment>
<evidence type="ECO:0000256" key="5">
    <source>
        <dbReference type="ARBA" id="ARBA00022490"/>
    </source>
</evidence>
<keyword evidence="5 11" id="KW-0963">Cytoplasm</keyword>
<comment type="subcellular location">
    <subcellularLocation>
        <location evidence="2 11">Cytoplasm</location>
    </subcellularLocation>
</comment>
<evidence type="ECO:0000256" key="4">
    <source>
        <dbReference type="ARBA" id="ARBA00008008"/>
    </source>
</evidence>
<keyword evidence="7 11" id="KW-0288">FMN</keyword>
<feature type="domain" description="Dihydroorotate dehydrogenase catalytic" evidence="12">
    <location>
        <begin position="3"/>
        <end position="282"/>
    </location>
</feature>
<comment type="function">
    <text evidence="1">Catalyzes the conversion of dihydroorotate to orotate with NAD(+) as electron acceptor.</text>
</comment>
<name>A0ABR7NEK9_9FIRM</name>
<dbReference type="InterPro" id="IPR050074">
    <property type="entry name" value="DHO_dehydrogenase"/>
</dbReference>
<feature type="binding site" evidence="11">
    <location>
        <begin position="68"/>
        <end position="72"/>
    </location>
    <ligand>
        <name>substrate</name>
    </ligand>
</feature>
<accession>A0ABR7NEK9</accession>
<feature type="binding site" evidence="11">
    <location>
        <position position="20"/>
    </location>
    <ligand>
        <name>FMN</name>
        <dbReference type="ChEBI" id="CHEBI:58210"/>
    </ligand>
</feature>
<evidence type="ECO:0000256" key="3">
    <source>
        <dbReference type="ARBA" id="ARBA00004715"/>
    </source>
</evidence>
<dbReference type="RefSeq" id="WP_262398542.1">
    <property type="nucleotide sequence ID" value="NZ_JACRTB010000001.1"/>
</dbReference>
<feature type="binding site" evidence="11">
    <location>
        <begin position="263"/>
        <end position="264"/>
    </location>
    <ligand>
        <name>FMN</name>
        <dbReference type="ChEBI" id="CHEBI:58210"/>
    </ligand>
</feature>
<dbReference type="Proteomes" id="UP000658131">
    <property type="component" value="Unassembled WGS sequence"/>
</dbReference>
<sequence>MRLSVNLCGVELKNPIIPASGTFGFGREFSRYYDISRLGAVATKGITPLPRLGNPPARITETPSGILNAVGLQNPGVDAFIEEELPWLIQQGATVIANVSGNSVDEYAELAETLDSTDIALLEVNVSCPNIHAGGCVFGSDPGTIRDVAKAVRAATRKPVLVKLSPNVADIAEAAKAAEEGGADGVSLINTLTGMAIDLKTRRPVLANVTGGLSGPAVRPVALRMCYQAAQAVSIPVVGMGGIMTGEDAAAFLLAGCTAVQVGTANLSDPMACIRILEELEHYCSQNGIADVNELIGGLIVE</sequence>
<feature type="binding site" evidence="11">
    <location>
        <position position="44"/>
    </location>
    <ligand>
        <name>substrate</name>
    </ligand>
</feature>
<dbReference type="PANTHER" id="PTHR48109">
    <property type="entry name" value="DIHYDROOROTATE DEHYDROGENASE (QUINONE), MITOCHONDRIAL-RELATED"/>
    <property type="match status" value="1"/>
</dbReference>
<comment type="catalytic activity">
    <reaction evidence="10">
        <text>(S)-dihydroorotate + NAD(+) = orotate + NADH + H(+)</text>
        <dbReference type="Rhea" id="RHEA:13513"/>
        <dbReference type="ChEBI" id="CHEBI:15378"/>
        <dbReference type="ChEBI" id="CHEBI:30839"/>
        <dbReference type="ChEBI" id="CHEBI:30864"/>
        <dbReference type="ChEBI" id="CHEBI:57540"/>
        <dbReference type="ChEBI" id="CHEBI:57945"/>
        <dbReference type="EC" id="1.3.1.14"/>
    </reaction>
</comment>
<evidence type="ECO:0000256" key="10">
    <source>
        <dbReference type="ARBA" id="ARBA00048996"/>
    </source>
</evidence>
<keyword evidence="8 11" id="KW-0665">Pyrimidine biosynthesis</keyword>
<gene>
    <name evidence="11" type="primary">pyrD</name>
    <name evidence="13" type="ORF">H8717_00265</name>
</gene>
<feature type="binding site" evidence="11">
    <location>
        <begin position="190"/>
        <end position="191"/>
    </location>
    <ligand>
        <name>substrate</name>
    </ligand>
</feature>
<dbReference type="NCBIfam" id="TIGR01037">
    <property type="entry name" value="pyrD_sub1_fam"/>
    <property type="match status" value="1"/>
</dbReference>
<dbReference type="InterPro" id="IPR012135">
    <property type="entry name" value="Dihydroorotate_DH_1_2"/>
</dbReference>
<dbReference type="Pfam" id="PF01180">
    <property type="entry name" value="DHO_dh"/>
    <property type="match status" value="1"/>
</dbReference>
<comment type="cofactor">
    <cofactor evidence="11">
        <name>FMN</name>
        <dbReference type="ChEBI" id="CHEBI:58210"/>
    </cofactor>
    <text evidence="11">Binds 1 FMN per subunit.</text>
</comment>
<evidence type="ECO:0000256" key="11">
    <source>
        <dbReference type="HAMAP-Rule" id="MF_00224"/>
    </source>
</evidence>
<dbReference type="InterPro" id="IPR049622">
    <property type="entry name" value="Dihydroorotate_DH_I"/>
</dbReference>
<feature type="binding site" evidence="11">
    <location>
        <position position="215"/>
    </location>
    <ligand>
        <name>FMN</name>
        <dbReference type="ChEBI" id="CHEBI:58210"/>
    </ligand>
</feature>
<evidence type="ECO:0000256" key="7">
    <source>
        <dbReference type="ARBA" id="ARBA00022643"/>
    </source>
</evidence>
<comment type="catalytic activity">
    <reaction evidence="11">
        <text>(S)-dihydroorotate + A = orotate + AH2</text>
        <dbReference type="Rhea" id="RHEA:18073"/>
        <dbReference type="ChEBI" id="CHEBI:13193"/>
        <dbReference type="ChEBI" id="CHEBI:17499"/>
        <dbReference type="ChEBI" id="CHEBI:30839"/>
        <dbReference type="ChEBI" id="CHEBI:30864"/>
    </reaction>
</comment>
<dbReference type="InterPro" id="IPR033888">
    <property type="entry name" value="DHOD_1B"/>
</dbReference>
<evidence type="ECO:0000256" key="2">
    <source>
        <dbReference type="ARBA" id="ARBA00004496"/>
    </source>
</evidence>
<feature type="binding site" evidence="11">
    <location>
        <begin position="241"/>
        <end position="242"/>
    </location>
    <ligand>
        <name>FMN</name>
        <dbReference type="ChEBI" id="CHEBI:58210"/>
    </ligand>
</feature>
<dbReference type="HAMAP" id="MF_00224">
    <property type="entry name" value="DHO_dh_type1"/>
    <property type="match status" value="1"/>
</dbReference>
<proteinExistence type="inferred from homology"/>
<dbReference type="SUPFAM" id="SSF51395">
    <property type="entry name" value="FMN-linked oxidoreductases"/>
    <property type="match status" value="1"/>
</dbReference>
<evidence type="ECO:0000256" key="1">
    <source>
        <dbReference type="ARBA" id="ARBA00003616"/>
    </source>
</evidence>
<dbReference type="GO" id="GO:0004589">
    <property type="term" value="F:dihydroorotate dehydrogenase (NAD+) activity"/>
    <property type="evidence" value="ECO:0007669"/>
    <property type="project" value="UniProtKB-EC"/>
</dbReference>
<evidence type="ECO:0000313" key="14">
    <source>
        <dbReference type="Proteomes" id="UP000658131"/>
    </source>
</evidence>
<keyword evidence="14" id="KW-1185">Reference proteome</keyword>
<feature type="binding site" evidence="11">
    <location>
        <position position="189"/>
    </location>
    <ligand>
        <name>FMN</name>
        <dbReference type="ChEBI" id="CHEBI:58210"/>
    </ligand>
</feature>
<feature type="binding site" evidence="11">
    <location>
        <position position="98"/>
    </location>
    <ligand>
        <name>FMN</name>
        <dbReference type="ChEBI" id="CHEBI:58210"/>
    </ligand>
</feature>
<feature type="active site" description="Nucleophile" evidence="11">
    <location>
        <position position="128"/>
    </location>
</feature>
<comment type="caution">
    <text evidence="13">The sequence shown here is derived from an EMBL/GenBank/DDBJ whole genome shotgun (WGS) entry which is preliminary data.</text>
</comment>
<evidence type="ECO:0000256" key="8">
    <source>
        <dbReference type="ARBA" id="ARBA00022975"/>
    </source>
</evidence>
<evidence type="ECO:0000259" key="12">
    <source>
        <dbReference type="Pfam" id="PF01180"/>
    </source>
</evidence>
<evidence type="ECO:0000256" key="9">
    <source>
        <dbReference type="ARBA" id="ARBA00023002"/>
    </source>
</evidence>
<feature type="binding site" evidence="11">
    <location>
        <position position="163"/>
    </location>
    <ligand>
        <name>FMN</name>
        <dbReference type="ChEBI" id="CHEBI:58210"/>
    </ligand>
</feature>
<keyword evidence="6 11" id="KW-0285">Flavoprotein</keyword>
<dbReference type="Gene3D" id="3.20.20.70">
    <property type="entry name" value="Aldolase class I"/>
    <property type="match status" value="1"/>
</dbReference>
<dbReference type="CDD" id="cd04740">
    <property type="entry name" value="DHOD_1B_like"/>
    <property type="match status" value="1"/>
</dbReference>
<dbReference type="PANTHER" id="PTHR48109:SF1">
    <property type="entry name" value="DIHYDROOROTATE DEHYDROGENASE (FUMARATE)"/>
    <property type="match status" value="1"/>
</dbReference>
<dbReference type="InterPro" id="IPR024920">
    <property type="entry name" value="Dihydroorotate_DH_1"/>
</dbReference>
<reference evidence="13 14" key="1">
    <citation type="submission" date="2020-08" db="EMBL/GenBank/DDBJ databases">
        <title>Genome public.</title>
        <authorList>
            <person name="Liu C."/>
            <person name="Sun Q."/>
        </authorList>
    </citation>
    <scope>NUCLEOTIDE SEQUENCE [LARGE SCALE GENOMIC DNA]</scope>
    <source>
        <strain evidence="13 14">BX1</strain>
    </source>
</reference>
<evidence type="ECO:0000256" key="6">
    <source>
        <dbReference type="ARBA" id="ARBA00022630"/>
    </source>
</evidence>
<evidence type="ECO:0000313" key="13">
    <source>
        <dbReference type="EMBL" id="MBC8574846.1"/>
    </source>
</evidence>
<dbReference type="EMBL" id="JACRTB010000001">
    <property type="protein sequence ID" value="MBC8574846.1"/>
    <property type="molecule type" value="Genomic_DNA"/>
</dbReference>
<organism evidence="13 14">
    <name type="scientific">Yanshouia hominis</name>
    <dbReference type="NCBI Taxonomy" id="2763673"/>
    <lineage>
        <taxon>Bacteria</taxon>
        <taxon>Bacillati</taxon>
        <taxon>Bacillota</taxon>
        <taxon>Clostridia</taxon>
        <taxon>Eubacteriales</taxon>
        <taxon>Oscillospiraceae</taxon>
        <taxon>Yanshouia</taxon>
    </lineage>
</organism>
<dbReference type="NCBIfam" id="NF005574">
    <property type="entry name" value="PRK07259.1"/>
    <property type="match status" value="1"/>
</dbReference>
<feature type="binding site" evidence="11">
    <location>
        <begin position="44"/>
        <end position="45"/>
    </location>
    <ligand>
        <name>FMN</name>
        <dbReference type="ChEBI" id="CHEBI:58210"/>
    </ligand>
</feature>
<dbReference type="PIRSF" id="PIRSF000164">
    <property type="entry name" value="DHO_oxidase"/>
    <property type="match status" value="1"/>
</dbReference>
<dbReference type="EC" id="1.3.-.-" evidence="11"/>
<comment type="pathway">
    <text evidence="3">Pyrimidine metabolism; UMP biosynthesis via de novo pathway; orotate from (S)-dihydroorotate (NAD(+) route): step 1/1.</text>
</comment>
<keyword evidence="9 11" id="KW-0560">Oxidoreductase</keyword>
<protein>
    <recommendedName>
        <fullName evidence="11">Dihydroorotate dehydrogenase</fullName>
        <shortName evidence="11">DHOD</shortName>
        <shortName evidence="11">DHODase</shortName>
        <shortName evidence="11">DHOdehase</shortName>
        <ecNumber evidence="11">1.3.-.-</ecNumber>
    </recommendedName>
</protein>
<feature type="binding site" evidence="11">
    <location>
        <position position="125"/>
    </location>
    <ligand>
        <name>FMN</name>
        <dbReference type="ChEBI" id="CHEBI:58210"/>
    </ligand>
</feature>
<dbReference type="InterPro" id="IPR013785">
    <property type="entry name" value="Aldolase_TIM"/>
</dbReference>